<feature type="domain" description="Glycoside hydrolase family 38 N-terminal" evidence="1">
    <location>
        <begin position="215"/>
        <end position="286"/>
    </location>
</feature>
<keyword evidence="3" id="KW-1185">Reference proteome</keyword>
<protein>
    <recommendedName>
        <fullName evidence="1">Glycoside hydrolase family 38 N-terminal domain-containing protein</fullName>
    </recommendedName>
</protein>
<comment type="caution">
    <text evidence="2">The sequence shown here is derived from an EMBL/GenBank/DDBJ whole genome shotgun (WGS) entry which is preliminary data.</text>
</comment>
<organism evidence="2 3">
    <name type="scientific">Ranatra chinensis</name>
    <dbReference type="NCBI Taxonomy" id="642074"/>
    <lineage>
        <taxon>Eukaryota</taxon>
        <taxon>Metazoa</taxon>
        <taxon>Ecdysozoa</taxon>
        <taxon>Arthropoda</taxon>
        <taxon>Hexapoda</taxon>
        <taxon>Insecta</taxon>
        <taxon>Pterygota</taxon>
        <taxon>Neoptera</taxon>
        <taxon>Paraneoptera</taxon>
        <taxon>Hemiptera</taxon>
        <taxon>Heteroptera</taxon>
        <taxon>Panheteroptera</taxon>
        <taxon>Nepomorpha</taxon>
        <taxon>Nepidae</taxon>
        <taxon>Ranatrinae</taxon>
        <taxon>Ranatra</taxon>
    </lineage>
</organism>
<evidence type="ECO:0000313" key="2">
    <source>
        <dbReference type="EMBL" id="KAL1140866.1"/>
    </source>
</evidence>
<dbReference type="InterPro" id="IPR027291">
    <property type="entry name" value="Glyco_hydro_38_N_sf"/>
</dbReference>
<dbReference type="Pfam" id="PF01074">
    <property type="entry name" value="Glyco_hydro_38N"/>
    <property type="match status" value="1"/>
</dbReference>
<gene>
    <name evidence="2" type="ORF">AAG570_000794</name>
</gene>
<dbReference type="Proteomes" id="UP001558652">
    <property type="component" value="Unassembled WGS sequence"/>
</dbReference>
<dbReference type="AlphaFoldDB" id="A0ABD0YY37"/>
<dbReference type="SUPFAM" id="SSF88713">
    <property type="entry name" value="Glycoside hydrolase/deacetylase"/>
    <property type="match status" value="1"/>
</dbReference>
<accession>A0ABD0YY37</accession>
<dbReference type="PANTHER" id="PTHR11607">
    <property type="entry name" value="ALPHA-MANNOSIDASE"/>
    <property type="match status" value="1"/>
</dbReference>
<dbReference type="EMBL" id="JBFDAA010000001">
    <property type="protein sequence ID" value="KAL1140866.1"/>
    <property type="molecule type" value="Genomic_DNA"/>
</dbReference>
<proteinExistence type="predicted"/>
<reference evidence="2 3" key="1">
    <citation type="submission" date="2024-07" db="EMBL/GenBank/DDBJ databases">
        <title>Chromosome-level genome assembly of the water stick insect Ranatra chinensis (Heteroptera: Nepidae).</title>
        <authorList>
            <person name="Liu X."/>
        </authorList>
    </citation>
    <scope>NUCLEOTIDE SEQUENCE [LARGE SCALE GENOMIC DNA]</scope>
    <source>
        <strain evidence="2">Cailab_2021Rc</strain>
        <tissue evidence="2">Muscle</tissue>
    </source>
</reference>
<dbReference type="Gene3D" id="3.20.110.10">
    <property type="entry name" value="Glycoside hydrolase 38, N terminal domain"/>
    <property type="match status" value="1"/>
</dbReference>
<evidence type="ECO:0000313" key="3">
    <source>
        <dbReference type="Proteomes" id="UP001558652"/>
    </source>
</evidence>
<sequence length="367" mass="42553">MREAKPSPTIVLLDVVFRIRALPDPVESSMHPNLAHNRNRYLDGNFHQLRYSPILLSSTSPPPPTTHSYCLGWDQTSPEHDGVRTNDFISASERFLSPPPLIPEPDEFTRLHGVQFIAHEVWHWRRRQECSLPKTSLEVAFTLTEVQNLRENERGDVRYEPVVRLETVTKPTVRVAFVTKHTNPQPLQALNRESFTREQENRKDVREEGPCGELLLGQYGRYGSMSEGNTVLVTLGDDFRYGNKSEWTEQYNNYKALMDYINHNTDLYKTQVQFATPKQYFTEKTSAEMNMWKERLAAYSLTISYTKGKNNVVRWPPPNGQRPKNSDSLQVPTERILGEVRVRDSVVQWDPADFDLSLCWDSLERRD</sequence>
<name>A0ABD0YY37_9HEMI</name>
<dbReference type="InterPro" id="IPR000602">
    <property type="entry name" value="Glyco_hydro_38_N"/>
</dbReference>
<dbReference type="GO" id="GO:0016787">
    <property type="term" value="F:hydrolase activity"/>
    <property type="evidence" value="ECO:0007669"/>
    <property type="project" value="UniProtKB-ARBA"/>
</dbReference>
<evidence type="ECO:0000259" key="1">
    <source>
        <dbReference type="Pfam" id="PF01074"/>
    </source>
</evidence>
<dbReference type="InterPro" id="IPR050843">
    <property type="entry name" value="Glycosyl_Hydrlase_38"/>
</dbReference>
<dbReference type="PANTHER" id="PTHR11607:SF70">
    <property type="entry name" value="ALPHA-MANNOSIDASE"/>
    <property type="match status" value="1"/>
</dbReference>
<dbReference type="InterPro" id="IPR011330">
    <property type="entry name" value="Glyco_hydro/deAcase_b/a-brl"/>
</dbReference>